<evidence type="ECO:0000256" key="6">
    <source>
        <dbReference type="ARBA" id="ARBA00047942"/>
    </source>
</evidence>
<protein>
    <recommendedName>
        <fullName evidence="2">site-specific DNA-methyltransferase (adenine-specific)</fullName>
        <ecNumber evidence="2">2.1.1.72</ecNumber>
    </recommendedName>
</protein>
<evidence type="ECO:0000256" key="2">
    <source>
        <dbReference type="ARBA" id="ARBA00011900"/>
    </source>
</evidence>
<dbReference type="InterPro" id="IPR002052">
    <property type="entry name" value="DNA_methylase_N6_adenine_CS"/>
</dbReference>
<reference evidence="9 10" key="1">
    <citation type="submission" date="2015-11" db="EMBL/GenBank/DDBJ databases">
        <title>Genomic analysis of 38 Legionella species identifies large and diverse effector repertoires.</title>
        <authorList>
            <person name="Burstein D."/>
            <person name="Amaro F."/>
            <person name="Zusman T."/>
            <person name="Lifshitz Z."/>
            <person name="Cohen O."/>
            <person name="Gilbert J.A."/>
            <person name="Pupko T."/>
            <person name="Shuman H.A."/>
            <person name="Segal G."/>
        </authorList>
    </citation>
    <scope>NUCLEOTIDE SEQUENCE [LARGE SCALE GENOMIC DNA]</scope>
    <source>
        <strain evidence="9 10">ATCC 49655</strain>
    </source>
</reference>
<sequence>MDKLKEQLYAQKEYQLSLKENLLTAQATEHTHRPALFTLIKIINKNAIVINEPKSAVYGRVDITIIDASTPVGYIETKDIGTDLNKMEKTDQIKRYVDALDNFILTNFLEFRWYVRGEIKKTVIIGELISKNNVIFNSNFNDLFSTLDDFFINKTIRIKTSSELSKKMANIARLVKTTVFSILKNKKNSNLNEQFYSFKSILIPDLTEEKFADLYAQTIVYGLFSARCASTEGEFSRENATYLLPKTNPFLRKAFSEIAGPDIDEEAVWILENLVHILKSTDILSILDEFKKSGKSGDAILDFYEGFLSHYNPDTRAERGVYYTPKPIVQYIVKSIDLILMKYFYVEKGLADYSTISRKNRKNEDVNYHKVIVLDPATGTGSFLDEVITLIESKFKNNKGFWSDYVSQHLLPRLFGFEILMAPYTIAHMKLGQKLIESGYESQKDQRLNIYLTNTLSESPNIGFDFHFTKWLADETNEAREIKNEKPVMVIIGNPPYRAESANKTLWMNELLKGYDSENKQKTASYFTLDGQPMKDKNTKWLNDDYVKFIRFAQRKIEMTGYGVIGFVTNHSFLDNPTFAGMRKCLLNEFDLIFILDCHGNVKKNERTPDNEKDIGLFDIQQGVCISFFIKNRTKCEGQLAKIYHSDLWGEREIYNLDTLIAGKYYWLSNNDINTTDWKEINPKKPYYYFIQQDDIYDEEYDDFFPIDEMFIIKSVGIVTARDKLCISWSNLEMWDTLNTFINLEESEARSYFHLGNDVCDWQVKLAQSDIRESGPSRENIVKINYRPFDVRYTYYTGKSKGFHCRPRYEVMKNLSHHNNYALIISRMAKGECFNHVFMSELIVEGAFLSSSTSTNAYVMPMYLINDDQNLFSEGHILNTNFSSKLISCIEKNIQLKFNYEHNGDLITDFGAQDCMGYIYAILNSEEYKKKYNYRLVKDFPRIPITTDLNLFVELSRIGIELITLHLNKTKLSGNVKFPKAGSNNIECIKYEDNRIWINDDQYIDNISKKIWDFMIGGYNVCDKWLKSRKGKKLTFDEIKELDHVVGAIALTIKLRERLDEIIVRNNRSLFCLSTRVNNSATKVSSKNTPFEEVLKKRTALAAYIVNQLQDDDKLTRTKFAKIFYMVDYIQNNNLETKYVREAAGPLDPRALYNENIGIESLCMKNKYFYTNKIKKSDGFVINYAVDKNIQEGVAYAVKILDETRTAVDNVIGLMRQMDYKQAEIVATIFSCWNDLLIEMKRQPNDNEIIKRFYEWHDKKEDIKQTRVINALKWMKLNSIIPLGKKSHTIEKFNKANFE</sequence>
<evidence type="ECO:0000256" key="5">
    <source>
        <dbReference type="ARBA" id="ARBA00022747"/>
    </source>
</evidence>
<dbReference type="GO" id="GO:0032259">
    <property type="term" value="P:methylation"/>
    <property type="evidence" value="ECO:0007669"/>
    <property type="project" value="UniProtKB-KW"/>
</dbReference>
<dbReference type="PROSITE" id="PS00092">
    <property type="entry name" value="N6_MTASE"/>
    <property type="match status" value="1"/>
</dbReference>
<dbReference type="GO" id="GO:0008170">
    <property type="term" value="F:N-methyltransferase activity"/>
    <property type="evidence" value="ECO:0007669"/>
    <property type="project" value="InterPro"/>
</dbReference>
<dbReference type="PRINTS" id="PR00507">
    <property type="entry name" value="N12N6MTFRASE"/>
</dbReference>
<dbReference type="InterPro" id="IPR029063">
    <property type="entry name" value="SAM-dependent_MTases_sf"/>
</dbReference>
<dbReference type="Gene3D" id="3.40.50.150">
    <property type="entry name" value="Vaccinia Virus protein VP39"/>
    <property type="match status" value="1"/>
</dbReference>
<feature type="domain" description="DNA methylase adenine-specific" evidence="7">
    <location>
        <begin position="296"/>
        <end position="527"/>
    </location>
</feature>
<dbReference type="GO" id="GO:0009307">
    <property type="term" value="P:DNA restriction-modification system"/>
    <property type="evidence" value="ECO:0007669"/>
    <property type="project" value="UniProtKB-KW"/>
</dbReference>
<evidence type="ECO:0000256" key="3">
    <source>
        <dbReference type="ARBA" id="ARBA00022603"/>
    </source>
</evidence>
<dbReference type="eggNOG" id="COG0732">
    <property type="taxonomic scope" value="Bacteria"/>
</dbReference>
<dbReference type="InterPro" id="IPR050953">
    <property type="entry name" value="N4_N6_ade-DNA_methylase"/>
</dbReference>
<dbReference type="PATRIC" id="fig|1122169.6.peg.2483"/>
<feature type="domain" description="Type ISP restriction-modification enzyme LLaBIII C-terminal specificity" evidence="8">
    <location>
        <begin position="710"/>
        <end position="1038"/>
    </location>
</feature>
<dbReference type="InterPro" id="IPR003356">
    <property type="entry name" value="DNA_methylase_A-5"/>
</dbReference>
<evidence type="ECO:0000259" key="8">
    <source>
        <dbReference type="Pfam" id="PF18135"/>
    </source>
</evidence>
<evidence type="ECO:0000256" key="1">
    <source>
        <dbReference type="ARBA" id="ARBA00006594"/>
    </source>
</evidence>
<keyword evidence="5" id="KW-0680">Restriction system</keyword>
<dbReference type="EMBL" id="LNYW01000059">
    <property type="protein sequence ID" value="KTD57884.1"/>
    <property type="molecule type" value="Genomic_DNA"/>
</dbReference>
<evidence type="ECO:0000259" key="7">
    <source>
        <dbReference type="Pfam" id="PF02384"/>
    </source>
</evidence>
<evidence type="ECO:0000313" key="10">
    <source>
        <dbReference type="Proteomes" id="UP000054600"/>
    </source>
</evidence>
<evidence type="ECO:0000313" key="9">
    <source>
        <dbReference type="EMBL" id="KTD57884.1"/>
    </source>
</evidence>
<comment type="caution">
    <text evidence="9">The sequence shown here is derived from an EMBL/GenBank/DDBJ whole genome shotgun (WGS) entry which is preliminary data.</text>
</comment>
<dbReference type="Proteomes" id="UP000054600">
    <property type="component" value="Unassembled WGS sequence"/>
</dbReference>
<evidence type="ECO:0000256" key="4">
    <source>
        <dbReference type="ARBA" id="ARBA00022679"/>
    </source>
</evidence>
<name>A0A0W0YLS8_9GAMM</name>
<gene>
    <name evidence="9" type="ORF">Lsha_2162</name>
</gene>
<organism evidence="9 10">
    <name type="scientific">Legionella shakespearei DSM 23087</name>
    <dbReference type="NCBI Taxonomy" id="1122169"/>
    <lineage>
        <taxon>Bacteria</taxon>
        <taxon>Pseudomonadati</taxon>
        <taxon>Pseudomonadota</taxon>
        <taxon>Gammaproteobacteria</taxon>
        <taxon>Legionellales</taxon>
        <taxon>Legionellaceae</taxon>
        <taxon>Legionella</taxon>
    </lineage>
</organism>
<dbReference type="Pfam" id="PF02384">
    <property type="entry name" value="N6_Mtase"/>
    <property type="match status" value="1"/>
</dbReference>
<dbReference type="RefSeq" id="WP_018576211.1">
    <property type="nucleotide sequence ID" value="NZ_KB892383.1"/>
</dbReference>
<keyword evidence="10" id="KW-1185">Reference proteome</keyword>
<comment type="similarity">
    <text evidence="1">Belongs to the N(4)/N(6)-methyltransferase family.</text>
</comment>
<comment type="catalytic activity">
    <reaction evidence="6">
        <text>a 2'-deoxyadenosine in DNA + S-adenosyl-L-methionine = an N(6)-methyl-2'-deoxyadenosine in DNA + S-adenosyl-L-homocysteine + H(+)</text>
        <dbReference type="Rhea" id="RHEA:15197"/>
        <dbReference type="Rhea" id="RHEA-COMP:12418"/>
        <dbReference type="Rhea" id="RHEA-COMP:12419"/>
        <dbReference type="ChEBI" id="CHEBI:15378"/>
        <dbReference type="ChEBI" id="CHEBI:57856"/>
        <dbReference type="ChEBI" id="CHEBI:59789"/>
        <dbReference type="ChEBI" id="CHEBI:90615"/>
        <dbReference type="ChEBI" id="CHEBI:90616"/>
        <dbReference type="EC" id="2.1.1.72"/>
    </reaction>
</comment>
<dbReference type="eggNOG" id="COG0286">
    <property type="taxonomic scope" value="Bacteria"/>
</dbReference>
<keyword evidence="3 9" id="KW-0489">Methyltransferase</keyword>
<dbReference type="PANTHER" id="PTHR33841:SF1">
    <property type="entry name" value="DNA METHYLTRANSFERASE A"/>
    <property type="match status" value="1"/>
</dbReference>
<dbReference type="SUPFAM" id="SSF53335">
    <property type="entry name" value="S-adenosyl-L-methionine-dependent methyltransferases"/>
    <property type="match status" value="1"/>
</dbReference>
<dbReference type="PANTHER" id="PTHR33841">
    <property type="entry name" value="DNA METHYLTRANSFERASE YEEA-RELATED"/>
    <property type="match status" value="1"/>
</dbReference>
<dbReference type="EC" id="2.1.1.72" evidence="2"/>
<proteinExistence type="inferred from homology"/>
<dbReference type="GO" id="GO:0003677">
    <property type="term" value="F:DNA binding"/>
    <property type="evidence" value="ECO:0007669"/>
    <property type="project" value="InterPro"/>
</dbReference>
<dbReference type="GO" id="GO:0009007">
    <property type="term" value="F:site-specific DNA-methyltransferase (adenine-specific) activity"/>
    <property type="evidence" value="ECO:0007669"/>
    <property type="project" value="UniProtKB-EC"/>
</dbReference>
<accession>A0A0W0YLS8</accession>
<dbReference type="InterPro" id="IPR041635">
    <property type="entry name" value="Type_ISP_LLaBIII_C"/>
</dbReference>
<dbReference type="Pfam" id="PF18135">
    <property type="entry name" value="Type_ISP_C"/>
    <property type="match status" value="1"/>
</dbReference>
<keyword evidence="4" id="KW-0808">Transferase</keyword>